<protein>
    <submittedName>
        <fullName evidence="4">Probable hydrogenase nickel incorporation protein</fullName>
    </submittedName>
</protein>
<dbReference type="STRING" id="490899.DKAM_0719"/>
<accession>B8D4L4</accession>
<sequence length="129" mass="14634">MVHEWALAESIIYHVMSQRYRKVKTLKIRLGILQGIDKEILGFSLRELASMNNIEIKDIVFEDEEPLLECSTCGYKWSLSPSALSEEEREAIHFVPEAVYALVKCPKCGSRDFTIVKGRGVSSIEVVSE</sequence>
<dbReference type="Pfam" id="PF01155">
    <property type="entry name" value="HypA"/>
    <property type="match status" value="1"/>
</dbReference>
<dbReference type="eggNOG" id="arCOG04426">
    <property type="taxonomic scope" value="Archaea"/>
</dbReference>
<gene>
    <name evidence="4" type="ordered locus">DKAM_0719</name>
</gene>
<dbReference type="PANTHER" id="PTHR34535">
    <property type="entry name" value="HYDROGENASE MATURATION FACTOR HYPA"/>
    <property type="match status" value="1"/>
</dbReference>
<name>B8D4L4_DESA1</name>
<evidence type="ECO:0000256" key="2">
    <source>
        <dbReference type="ARBA" id="ARBA00022723"/>
    </source>
</evidence>
<dbReference type="PANTHER" id="PTHR34535:SF3">
    <property type="entry name" value="HYDROGENASE MATURATION FACTOR HYPA"/>
    <property type="match status" value="1"/>
</dbReference>
<evidence type="ECO:0000256" key="3">
    <source>
        <dbReference type="ARBA" id="ARBA00022833"/>
    </source>
</evidence>
<dbReference type="GeneID" id="7170893"/>
<dbReference type="GO" id="GO:0008270">
    <property type="term" value="F:zinc ion binding"/>
    <property type="evidence" value="ECO:0007669"/>
    <property type="project" value="TreeGrafter"/>
</dbReference>
<dbReference type="Proteomes" id="UP000006903">
    <property type="component" value="Chromosome"/>
</dbReference>
<dbReference type="AlphaFoldDB" id="B8D4L4"/>
<dbReference type="HOGENOM" id="CLU_126929_2_0_2"/>
<dbReference type="EMBL" id="CP001140">
    <property type="protein sequence ID" value="ACL11045.1"/>
    <property type="molecule type" value="Genomic_DNA"/>
</dbReference>
<dbReference type="RefSeq" id="WP_012608386.1">
    <property type="nucleotide sequence ID" value="NC_011766.1"/>
</dbReference>
<dbReference type="NCBIfam" id="NF003008">
    <property type="entry name" value="PRK03824.1"/>
    <property type="match status" value="1"/>
</dbReference>
<reference evidence="4 5" key="1">
    <citation type="journal article" date="2009" name="J. Bacteriol.">
        <title>Complete genome sequence of the anaerobic, protein-degrading hyperthermophilic crenarchaeon Desulfurococcus kamchatkensis.</title>
        <authorList>
            <person name="Ravin N.V."/>
            <person name="Mardanov A.V."/>
            <person name="Beletsky A.V."/>
            <person name="Kublanov I.V."/>
            <person name="Kolganova T.V."/>
            <person name="Lebedinsky A.V."/>
            <person name="Chernyh N.A."/>
            <person name="Bonch-Osmolovskaya E.A."/>
            <person name="Skryabin K.G."/>
        </authorList>
    </citation>
    <scope>NUCLEOTIDE SEQUENCE [LARGE SCALE GENOMIC DNA]</scope>
    <source>
        <strain evidence="5">DSM 18924 / JCM 16383 / VKM B-2413 / 1221n</strain>
    </source>
</reference>
<dbReference type="GO" id="GO:0016151">
    <property type="term" value="F:nickel cation binding"/>
    <property type="evidence" value="ECO:0007669"/>
    <property type="project" value="InterPro"/>
</dbReference>
<evidence type="ECO:0000313" key="4">
    <source>
        <dbReference type="EMBL" id="ACL11045.1"/>
    </source>
</evidence>
<proteinExistence type="predicted"/>
<keyword evidence="1" id="KW-0533">Nickel</keyword>
<dbReference type="GO" id="GO:0051604">
    <property type="term" value="P:protein maturation"/>
    <property type="evidence" value="ECO:0007669"/>
    <property type="project" value="InterPro"/>
</dbReference>
<dbReference type="KEGG" id="dka:DKAM_0719"/>
<evidence type="ECO:0000313" key="5">
    <source>
        <dbReference type="Proteomes" id="UP000006903"/>
    </source>
</evidence>
<dbReference type="Gene3D" id="2.20.28.10">
    <property type="match status" value="1"/>
</dbReference>
<keyword evidence="2" id="KW-0479">Metal-binding</keyword>
<dbReference type="InterPro" id="IPR000688">
    <property type="entry name" value="HypA/HybF"/>
</dbReference>
<keyword evidence="3" id="KW-0862">Zinc</keyword>
<organism evidence="4 5">
    <name type="scientific">Desulfurococcus amylolyticus (strain DSM 18924 / JCM 16383 / VKM B-2413 / 1221n)</name>
    <name type="common">Desulfurococcus kamchatkensis</name>
    <dbReference type="NCBI Taxonomy" id="490899"/>
    <lineage>
        <taxon>Archaea</taxon>
        <taxon>Thermoproteota</taxon>
        <taxon>Thermoprotei</taxon>
        <taxon>Desulfurococcales</taxon>
        <taxon>Desulfurococcaceae</taxon>
        <taxon>Desulfurococcus</taxon>
    </lineage>
</organism>
<evidence type="ECO:0000256" key="1">
    <source>
        <dbReference type="ARBA" id="ARBA00022596"/>
    </source>
</evidence>
<dbReference type="PIRSF" id="PIRSF004761">
    <property type="entry name" value="Hydrgn_mat_HypA"/>
    <property type="match status" value="1"/>
</dbReference>